<sequence>MTPALEKEGPVASTTSKLAPEVPKDNPKGLQKKQKGPKNHQGRGKVKANWHRPCQQGYRIPKLELSAVDSVFNMARTLMEFAAKEQARMNRTYPHKEYMRYNLLKVVLMINLLKNVRHDSITNKCDRAESKDQVQNDGIGDISISHITEQLTILRHQVLKIINNTNQFATHSAKRYSERGKFKNEITTNVEQIHKNCEPHIPRHSTPFPEVKHSFKGSLTPFLGENAISEKDIPKLEKWPTFSGEGEYNHIEFIKTIRMFQDNFHIPDEIIVGKLHSFLPELQRNGITI</sequence>
<proteinExistence type="predicted"/>
<protein>
    <submittedName>
        <fullName evidence="2">Uncharacterized protein</fullName>
    </submittedName>
</protein>
<reference evidence="2" key="1">
    <citation type="submission" date="2021-03" db="EMBL/GenBank/DDBJ databases">
        <title>Draft genome sequence of rust myrtle Austropuccinia psidii MF-1, a brazilian biotype.</title>
        <authorList>
            <person name="Quecine M.C."/>
            <person name="Pachon D.M.R."/>
            <person name="Bonatelli M.L."/>
            <person name="Correr F.H."/>
            <person name="Franceschini L.M."/>
            <person name="Leite T.F."/>
            <person name="Margarido G.R.A."/>
            <person name="Almeida C.A."/>
            <person name="Ferrarezi J.A."/>
            <person name="Labate C.A."/>
        </authorList>
    </citation>
    <scope>NUCLEOTIDE SEQUENCE</scope>
    <source>
        <strain evidence="2">MF-1</strain>
    </source>
</reference>
<keyword evidence="3" id="KW-1185">Reference proteome</keyword>
<evidence type="ECO:0000313" key="3">
    <source>
        <dbReference type="Proteomes" id="UP000765509"/>
    </source>
</evidence>
<name>A0A9Q3CJ79_9BASI</name>
<organism evidence="2 3">
    <name type="scientific">Austropuccinia psidii MF-1</name>
    <dbReference type="NCBI Taxonomy" id="1389203"/>
    <lineage>
        <taxon>Eukaryota</taxon>
        <taxon>Fungi</taxon>
        <taxon>Dikarya</taxon>
        <taxon>Basidiomycota</taxon>
        <taxon>Pucciniomycotina</taxon>
        <taxon>Pucciniomycetes</taxon>
        <taxon>Pucciniales</taxon>
        <taxon>Sphaerophragmiaceae</taxon>
        <taxon>Austropuccinia</taxon>
    </lineage>
</organism>
<dbReference type="EMBL" id="AVOT02007895">
    <property type="protein sequence ID" value="MBW0484893.1"/>
    <property type="molecule type" value="Genomic_DNA"/>
</dbReference>
<evidence type="ECO:0000313" key="2">
    <source>
        <dbReference type="EMBL" id="MBW0484893.1"/>
    </source>
</evidence>
<dbReference type="AlphaFoldDB" id="A0A9Q3CJ79"/>
<gene>
    <name evidence="2" type="ORF">O181_024608</name>
</gene>
<evidence type="ECO:0000256" key="1">
    <source>
        <dbReference type="SAM" id="MobiDB-lite"/>
    </source>
</evidence>
<comment type="caution">
    <text evidence="2">The sequence shown here is derived from an EMBL/GenBank/DDBJ whole genome shotgun (WGS) entry which is preliminary data.</text>
</comment>
<dbReference type="Proteomes" id="UP000765509">
    <property type="component" value="Unassembled WGS sequence"/>
</dbReference>
<feature type="compositionally biased region" description="Basic residues" evidence="1">
    <location>
        <begin position="30"/>
        <end position="49"/>
    </location>
</feature>
<accession>A0A9Q3CJ79</accession>
<feature type="region of interest" description="Disordered" evidence="1">
    <location>
        <begin position="1"/>
        <end position="49"/>
    </location>
</feature>